<dbReference type="GO" id="GO:0005576">
    <property type="term" value="C:extracellular region"/>
    <property type="evidence" value="ECO:0007669"/>
    <property type="project" value="UniProtKB-SubCell"/>
</dbReference>
<dbReference type="InterPro" id="IPR058863">
    <property type="entry name" value="PelX-like_Ig"/>
</dbReference>
<dbReference type="RefSeq" id="WP_103953053.1">
    <property type="nucleotide sequence ID" value="NZ_FNUL01000011.1"/>
</dbReference>
<dbReference type="InterPro" id="IPR052052">
    <property type="entry name" value="Polysaccharide_Lyase_9"/>
</dbReference>
<evidence type="ECO:0000256" key="1">
    <source>
        <dbReference type="ARBA" id="ARBA00004613"/>
    </source>
</evidence>
<feature type="domain" description="Pectate disaccharide-lyase-like central Ig-like" evidence="6">
    <location>
        <begin position="811"/>
        <end position="885"/>
    </location>
</feature>
<dbReference type="PANTHER" id="PTHR40088">
    <property type="entry name" value="PECTATE LYASE (EUROFUNG)"/>
    <property type="match status" value="1"/>
</dbReference>
<gene>
    <name evidence="7" type="ORF">SAMN05216537_11151</name>
</gene>
<keyword evidence="4" id="KW-1133">Transmembrane helix</keyword>
<dbReference type="InterPro" id="IPR012334">
    <property type="entry name" value="Pectin_lyas_fold"/>
</dbReference>
<dbReference type="InterPro" id="IPR011050">
    <property type="entry name" value="Pectin_lyase_fold/virulence"/>
</dbReference>
<keyword evidence="4" id="KW-0472">Membrane</keyword>
<comment type="subcellular location">
    <subcellularLocation>
        <location evidence="1">Secreted</location>
    </subcellularLocation>
</comment>
<evidence type="ECO:0000313" key="8">
    <source>
        <dbReference type="Proteomes" id="UP000236726"/>
    </source>
</evidence>
<dbReference type="Pfam" id="PF25850">
    <property type="entry name" value="PelX_Ig"/>
    <property type="match status" value="1"/>
</dbReference>
<dbReference type="SMART" id="SM00710">
    <property type="entry name" value="PbH1"/>
    <property type="match status" value="8"/>
</dbReference>
<evidence type="ECO:0000259" key="6">
    <source>
        <dbReference type="Pfam" id="PF25850"/>
    </source>
</evidence>
<keyword evidence="2" id="KW-0964">Secreted</keyword>
<dbReference type="Proteomes" id="UP000236726">
    <property type="component" value="Unassembled WGS sequence"/>
</dbReference>
<keyword evidence="3" id="KW-0732">Signal</keyword>
<keyword evidence="4" id="KW-0812">Transmembrane</keyword>
<evidence type="ECO:0000256" key="3">
    <source>
        <dbReference type="ARBA" id="ARBA00022729"/>
    </source>
</evidence>
<name>A0A1H5VHL1_9FIRM</name>
<evidence type="ECO:0000313" key="7">
    <source>
        <dbReference type="EMBL" id="SEF86809.1"/>
    </source>
</evidence>
<dbReference type="Pfam" id="PF25849">
    <property type="entry name" value="PelX_N"/>
    <property type="match status" value="1"/>
</dbReference>
<dbReference type="SUPFAM" id="SSF51126">
    <property type="entry name" value="Pectin lyase-like"/>
    <property type="match status" value="1"/>
</dbReference>
<dbReference type="Gene3D" id="2.160.20.10">
    <property type="entry name" value="Single-stranded right-handed beta-helix, Pectin lyase-like"/>
    <property type="match status" value="1"/>
</dbReference>
<evidence type="ECO:0008006" key="9">
    <source>
        <dbReference type="Google" id="ProtNLM"/>
    </source>
</evidence>
<dbReference type="GO" id="GO:0016837">
    <property type="term" value="F:carbon-oxygen lyase activity, acting on polysaccharides"/>
    <property type="evidence" value="ECO:0007669"/>
    <property type="project" value="TreeGrafter"/>
</dbReference>
<feature type="domain" description="Pectate disaccharide-lyase-like N-terminal" evidence="5">
    <location>
        <begin position="569"/>
        <end position="792"/>
    </location>
</feature>
<proteinExistence type="predicted"/>
<protein>
    <recommendedName>
        <fullName evidence="9">Right handed beta helix region</fullName>
    </recommendedName>
</protein>
<sequence length="1472" mass="157101">MIKNFKKYKAMRIAASVMSALMVTSLVPTYLYVGNQSSIVAYAATASSESSLVTWSAADLLATVGADADLNLRLVGAWATNTASDNFTFDDGLSVVGDNLKASDKAKTSSGNASGQIPTDGSYLEYVATSNGTASIDAKINSNKTFYVINQEGNVVTSYTNSESSSVYKTISFAVEDGNTYYAYLAGGSSQIWQFTFKASEVTVDAESLLNTVNSKTATQGFILRGDEGNWETNIATDAGTFPDGLAIANTNVKALANGSGNGAIPTSGTYLEYTAIANGSVSLDAKINKGKTLYVVDSDGTVLKSVTAESTASLYDTVTFDVTAGKTYYAYVSGSKIQIWQAKFSPISEAKQTPWDEVEAPKVTSIEESGMNLVVNFEGNVDSITGADDLQVTLYYEKDGTYYEVDTVTIKNNTTKSATFTPLWSGNYKAVVAAERAGEAVKYSDEAFKTGYVLAVKEPVIESIITNDDGTVYLDWLNLEDADKYDVYAKSSDSENYELLTSTEDANATVTLAEGTYDFKINATRNSDGYVATTTKTGVEINKEDDRVWNIATVGSAQETNAVITTEAGTESINISSKDSATEKVGLVEDVTNVANTSGSIEIAGASNGKISDGEEGFQYYYTTVNPNTENFKLSATFTITDTSLTPDNQTGFGIIACDMLGYNFWGTPDYVHKYFNSVSTQMFSAKAGFIGQRIITGYSSVDTTDYTGVTRTTNQQKANGQTANFTTGASYEFTLEKTNDAWVSTVNGVEVSSSDLSCLTVQEDGSITIGVFVARKVSVNISDIKFETSDSTGVGESSDSSVSTASGRIYSTNISSVKDYEFIYSPTASGNIVVYNVDGSVAYEGHLDANEVLRTTVELTSATNTIKYDFTPDGPEVQELTSYQTLQGSITVSYKTVGNVNEILYVSADGSTTAAGTKEDPMDLQTAVNYAQPGQYILMLNGTYKGNSLKISRSMSGTADKHIKLVAETAGEVIFDGMGISLTGSYWDIYGIHVYYPNAVGIQVGGNYNTIEMCTVEGSANTGIQISRVDGAEREAGLSGLLWPSYNVIKNCESFDNCDSGRNDADGFAAKLTSGVGNVFYGCIGHNNIDDGWDLFAKTISGEIGEVQIINCVAYNNGWLTTDDITAAGYEFGEGNGFKLGGSYMKGGHVLKNSVTFGNIGKGITSNSCPDCKIYNCTSYGNAVGDEGVYNVGLNTKDSLVKEWIVSGLISVTSTENSTTADLVPYSLLTENNYLYNGNESRNNQGVVVTDDWFENVDLTNLPTRNEDGTINMHGLLVLTSAAPSNSGARLDVTSDAAKSLQPTFEATSVVYEMLDGADQTLERGQDLVLRSSADLDKFDMLMIDGVIVDEENYTLASGSTIVTVKSAYLDTLIDGRHSVEIVSTDGNATTSFTLLAAKAEDTTGKEDVTNEEVAADSTNVAVVSNDAATSETATTDKKTADTNPVLPLAIMLTLSMGAVVLVKKRRIEE</sequence>
<evidence type="ECO:0000256" key="4">
    <source>
        <dbReference type="SAM" id="Phobius"/>
    </source>
</evidence>
<dbReference type="InterPro" id="IPR006626">
    <property type="entry name" value="PbH1"/>
</dbReference>
<dbReference type="InterPro" id="IPR058953">
    <property type="entry name" value="PelX-like_N"/>
</dbReference>
<evidence type="ECO:0000259" key="5">
    <source>
        <dbReference type="Pfam" id="PF25849"/>
    </source>
</evidence>
<keyword evidence="8" id="KW-1185">Reference proteome</keyword>
<accession>A0A1H5VHL1</accession>
<feature type="transmembrane region" description="Helical" evidence="4">
    <location>
        <begin position="12"/>
        <end position="33"/>
    </location>
</feature>
<dbReference type="EMBL" id="FNUL01000011">
    <property type="protein sequence ID" value="SEF86809.1"/>
    <property type="molecule type" value="Genomic_DNA"/>
</dbReference>
<organism evidence="7 8">
    <name type="scientific">Lachnospira multipara</name>
    <dbReference type="NCBI Taxonomy" id="28051"/>
    <lineage>
        <taxon>Bacteria</taxon>
        <taxon>Bacillati</taxon>
        <taxon>Bacillota</taxon>
        <taxon>Clostridia</taxon>
        <taxon>Lachnospirales</taxon>
        <taxon>Lachnospiraceae</taxon>
        <taxon>Lachnospira</taxon>
    </lineage>
</organism>
<reference evidence="7 8" key="1">
    <citation type="submission" date="2016-10" db="EMBL/GenBank/DDBJ databases">
        <authorList>
            <person name="de Groot N.N."/>
        </authorList>
    </citation>
    <scope>NUCLEOTIDE SEQUENCE [LARGE SCALE GENOMIC DNA]</scope>
    <source>
        <strain evidence="7 8">D15d</strain>
    </source>
</reference>
<dbReference type="PANTHER" id="PTHR40088:SF2">
    <property type="entry name" value="SECRETED SUGAR HYDROLASE"/>
    <property type="match status" value="1"/>
</dbReference>
<evidence type="ECO:0000256" key="2">
    <source>
        <dbReference type="ARBA" id="ARBA00022525"/>
    </source>
</evidence>